<feature type="transmembrane region" description="Helical" evidence="1">
    <location>
        <begin position="6"/>
        <end position="25"/>
    </location>
</feature>
<dbReference type="Proteomes" id="UP000000600">
    <property type="component" value="Unassembled WGS sequence"/>
</dbReference>
<dbReference type="AlphaFoldDB" id="A0D3A9"/>
<dbReference type="InParanoid" id="A0D3A9"/>
<keyword evidence="1" id="KW-0812">Transmembrane</keyword>
<accession>A0D3A9</accession>
<dbReference type="KEGG" id="ptm:GSPATT00013011001"/>
<protein>
    <submittedName>
        <fullName evidence="2">Uncharacterized protein</fullName>
    </submittedName>
</protein>
<proteinExistence type="predicted"/>
<dbReference type="GeneID" id="5030708"/>
<reference evidence="2 3" key="1">
    <citation type="journal article" date="2006" name="Nature">
        <title>Global trends of whole-genome duplications revealed by the ciliate Paramecium tetraurelia.</title>
        <authorList>
            <consortium name="Genoscope"/>
            <person name="Aury J.-M."/>
            <person name="Jaillon O."/>
            <person name="Duret L."/>
            <person name="Noel B."/>
            <person name="Jubin C."/>
            <person name="Porcel B.M."/>
            <person name="Segurens B."/>
            <person name="Daubin V."/>
            <person name="Anthouard V."/>
            <person name="Aiach N."/>
            <person name="Arnaiz O."/>
            <person name="Billaut A."/>
            <person name="Beisson J."/>
            <person name="Blanc I."/>
            <person name="Bouhouche K."/>
            <person name="Camara F."/>
            <person name="Duharcourt S."/>
            <person name="Guigo R."/>
            <person name="Gogendeau D."/>
            <person name="Katinka M."/>
            <person name="Keller A.-M."/>
            <person name="Kissmehl R."/>
            <person name="Klotz C."/>
            <person name="Koll F."/>
            <person name="Le Moue A."/>
            <person name="Lepere C."/>
            <person name="Malinsky S."/>
            <person name="Nowacki M."/>
            <person name="Nowak J.K."/>
            <person name="Plattner H."/>
            <person name="Poulain J."/>
            <person name="Ruiz F."/>
            <person name="Serrano V."/>
            <person name="Zagulski M."/>
            <person name="Dessen P."/>
            <person name="Betermier M."/>
            <person name="Weissenbach J."/>
            <person name="Scarpelli C."/>
            <person name="Schachter V."/>
            <person name="Sperling L."/>
            <person name="Meyer E."/>
            <person name="Cohen J."/>
            <person name="Wincker P."/>
        </authorList>
    </citation>
    <scope>NUCLEOTIDE SEQUENCE [LARGE SCALE GENOMIC DNA]</scope>
    <source>
        <strain evidence="2 3">Stock d4-2</strain>
    </source>
</reference>
<evidence type="ECO:0000256" key="1">
    <source>
        <dbReference type="SAM" id="Phobius"/>
    </source>
</evidence>
<dbReference type="HOGENOM" id="CLU_2351170_0_0_1"/>
<evidence type="ECO:0000313" key="2">
    <source>
        <dbReference type="EMBL" id="CAK77526.1"/>
    </source>
</evidence>
<keyword evidence="3" id="KW-1185">Reference proteome</keyword>
<keyword evidence="1" id="KW-1133">Transmembrane helix</keyword>
<dbReference type="RefSeq" id="XP_001444923.1">
    <property type="nucleotide sequence ID" value="XM_001444886.1"/>
</dbReference>
<gene>
    <name evidence="2" type="ORF">GSPATT00013011001</name>
</gene>
<keyword evidence="1" id="KW-0472">Membrane</keyword>
<evidence type="ECO:0000313" key="3">
    <source>
        <dbReference type="Proteomes" id="UP000000600"/>
    </source>
</evidence>
<sequence length="97" mass="11216">MTKAEKAALIFGLGYTALLAVYSIVKPRITQRSKSESLIERRNEILNKDNMRVLYSIIPANEHPSFYDQLYTQQNGLKEVTKIGKVKIPENQYNYFC</sequence>
<organism evidence="2 3">
    <name type="scientific">Paramecium tetraurelia</name>
    <dbReference type="NCBI Taxonomy" id="5888"/>
    <lineage>
        <taxon>Eukaryota</taxon>
        <taxon>Sar</taxon>
        <taxon>Alveolata</taxon>
        <taxon>Ciliophora</taxon>
        <taxon>Intramacronucleata</taxon>
        <taxon>Oligohymenophorea</taxon>
        <taxon>Peniculida</taxon>
        <taxon>Parameciidae</taxon>
        <taxon>Paramecium</taxon>
    </lineage>
</organism>
<name>A0D3A9_PARTE</name>
<dbReference type="EMBL" id="CT868274">
    <property type="protein sequence ID" value="CAK77526.1"/>
    <property type="molecule type" value="Genomic_DNA"/>
</dbReference>